<evidence type="ECO:0000313" key="1">
    <source>
        <dbReference type="EMBL" id="PRD54145.1"/>
    </source>
</evidence>
<reference evidence="1 2" key="1">
    <citation type="submission" date="2018-02" db="EMBL/GenBank/DDBJ databases">
        <title>The draft genome of Sphingobacterium gobiense H7.</title>
        <authorList>
            <person name="Li L."/>
            <person name="Liu L."/>
            <person name="Zhang X."/>
            <person name="Wang T."/>
            <person name="Liang L."/>
        </authorList>
    </citation>
    <scope>NUCLEOTIDE SEQUENCE [LARGE SCALE GENOMIC DNA]</scope>
    <source>
        <strain evidence="1 2">ACCC 05757</strain>
    </source>
</reference>
<evidence type="ECO:0000313" key="2">
    <source>
        <dbReference type="Proteomes" id="UP000238642"/>
    </source>
</evidence>
<gene>
    <name evidence="1" type="ORF">C5749_11695</name>
</gene>
<name>A0A2S9JLV9_9SPHI</name>
<dbReference type="Proteomes" id="UP000238642">
    <property type="component" value="Unassembled WGS sequence"/>
</dbReference>
<proteinExistence type="predicted"/>
<sequence length="106" mass="12651">MLSFWVFLKNLYPLTEDYYNYIFAEDQWRKETAHPQFHKIFAHYQDCSVDMVFFDADLDDFRGVLGFVKKQEAKYYGEMDAIIDAYTDLNEQAADFLSLSRNSMKD</sequence>
<comment type="caution">
    <text evidence="1">The sequence shown here is derived from an EMBL/GenBank/DDBJ whole genome shotgun (WGS) entry which is preliminary data.</text>
</comment>
<dbReference type="EMBL" id="PVBS01000002">
    <property type="protein sequence ID" value="PRD54145.1"/>
    <property type="molecule type" value="Genomic_DNA"/>
</dbReference>
<organism evidence="1 2">
    <name type="scientific">Sphingobacterium gobiense</name>
    <dbReference type="NCBI Taxonomy" id="1382456"/>
    <lineage>
        <taxon>Bacteria</taxon>
        <taxon>Pseudomonadati</taxon>
        <taxon>Bacteroidota</taxon>
        <taxon>Sphingobacteriia</taxon>
        <taxon>Sphingobacteriales</taxon>
        <taxon>Sphingobacteriaceae</taxon>
        <taxon>Sphingobacterium</taxon>
    </lineage>
</organism>
<dbReference type="AlphaFoldDB" id="A0A2S9JLV9"/>
<protein>
    <submittedName>
        <fullName evidence="1">Uncharacterized protein</fullName>
    </submittedName>
</protein>
<accession>A0A2S9JLV9</accession>
<keyword evidence="2" id="KW-1185">Reference proteome</keyword>